<evidence type="ECO:0000256" key="1">
    <source>
        <dbReference type="ARBA" id="ARBA00022676"/>
    </source>
</evidence>
<dbReference type="Gene3D" id="3.90.550.10">
    <property type="entry name" value="Spore Coat Polysaccharide Biosynthesis Protein SpsA, Chain A"/>
    <property type="match status" value="1"/>
</dbReference>
<organism evidence="4 5">
    <name type="scientific">Sphingobacterium corticibacter</name>
    <dbReference type="NCBI Taxonomy" id="2171749"/>
    <lineage>
        <taxon>Bacteria</taxon>
        <taxon>Pseudomonadati</taxon>
        <taxon>Bacteroidota</taxon>
        <taxon>Sphingobacteriia</taxon>
        <taxon>Sphingobacteriales</taxon>
        <taxon>Sphingobacteriaceae</taxon>
        <taxon>Sphingobacterium</taxon>
    </lineage>
</organism>
<dbReference type="Proteomes" id="UP000245627">
    <property type="component" value="Unassembled WGS sequence"/>
</dbReference>
<evidence type="ECO:0000256" key="2">
    <source>
        <dbReference type="ARBA" id="ARBA00022679"/>
    </source>
</evidence>
<dbReference type="InterPro" id="IPR001173">
    <property type="entry name" value="Glyco_trans_2-like"/>
</dbReference>
<keyword evidence="5" id="KW-1185">Reference proteome</keyword>
<dbReference type="RefSeq" id="WP_116775207.1">
    <property type="nucleotide sequence ID" value="NZ_QDKG01000002.1"/>
</dbReference>
<evidence type="ECO:0000259" key="3">
    <source>
        <dbReference type="Pfam" id="PF00535"/>
    </source>
</evidence>
<accession>A0A2T8HJQ7</accession>
<dbReference type="AlphaFoldDB" id="A0A2T8HJQ7"/>
<evidence type="ECO:0000313" key="5">
    <source>
        <dbReference type="Proteomes" id="UP000245627"/>
    </source>
</evidence>
<protein>
    <recommendedName>
        <fullName evidence="3">Glycosyltransferase 2-like domain-containing protein</fullName>
    </recommendedName>
</protein>
<dbReference type="InterPro" id="IPR029044">
    <property type="entry name" value="Nucleotide-diphossugar_trans"/>
</dbReference>
<gene>
    <name evidence="4" type="ORF">DC487_06740</name>
</gene>
<keyword evidence="2" id="KW-0808">Transferase</keyword>
<feature type="domain" description="Glycosyltransferase 2-like" evidence="3">
    <location>
        <begin position="8"/>
        <end position="131"/>
    </location>
</feature>
<dbReference type="PANTHER" id="PTHR22916:SF51">
    <property type="entry name" value="GLYCOSYLTRANSFERASE EPSH-RELATED"/>
    <property type="match status" value="1"/>
</dbReference>
<sequence length="287" mass="32523">MSDTPLITVIIPAFNAATYIAQCIENVKFQTYKDIEILVVDDGSTDETVEIANSFNVKVISQSNRGVSAARNTGISGAAGQYLHFLDVDDLINHCFYEELINSACKYDADVVCCSIYHEKSSIWSHERNGIFVASNAEDKMMLAKVGEDGHCFKYLLRKDFLVSHSIYFDEKIRIGEDLVFSIQAVYLANRLVLQDKSLYFYKHRAGSALALFNQSNRVDRNKGLAPVREFKQSFQKKFKVYNLGEDTGVNALYFILGLPIGRKKKLKNGLVKWYFCGICVMRKKNI</sequence>
<comment type="caution">
    <text evidence="4">The sequence shown here is derived from an EMBL/GenBank/DDBJ whole genome shotgun (WGS) entry which is preliminary data.</text>
</comment>
<evidence type="ECO:0000313" key="4">
    <source>
        <dbReference type="EMBL" id="PVH25635.1"/>
    </source>
</evidence>
<dbReference type="SUPFAM" id="SSF53448">
    <property type="entry name" value="Nucleotide-diphospho-sugar transferases"/>
    <property type="match status" value="1"/>
</dbReference>
<proteinExistence type="predicted"/>
<name>A0A2T8HJQ7_9SPHI</name>
<keyword evidence="1" id="KW-0328">Glycosyltransferase</keyword>
<dbReference type="OrthoDB" id="6638511at2"/>
<reference evidence="4 5" key="1">
    <citation type="submission" date="2018-04" db="EMBL/GenBank/DDBJ databases">
        <title>Sphingobacterium cortibacter sp. nov.</title>
        <authorList>
            <person name="Li Y."/>
        </authorList>
    </citation>
    <scope>NUCLEOTIDE SEQUENCE [LARGE SCALE GENOMIC DNA]</scope>
    <source>
        <strain evidence="4 5">2c-3</strain>
    </source>
</reference>
<dbReference type="GO" id="GO:0016758">
    <property type="term" value="F:hexosyltransferase activity"/>
    <property type="evidence" value="ECO:0007669"/>
    <property type="project" value="UniProtKB-ARBA"/>
</dbReference>
<dbReference type="PANTHER" id="PTHR22916">
    <property type="entry name" value="GLYCOSYLTRANSFERASE"/>
    <property type="match status" value="1"/>
</dbReference>
<dbReference type="EMBL" id="QDKG01000002">
    <property type="protein sequence ID" value="PVH25635.1"/>
    <property type="molecule type" value="Genomic_DNA"/>
</dbReference>
<dbReference type="CDD" id="cd00761">
    <property type="entry name" value="Glyco_tranf_GTA_type"/>
    <property type="match status" value="1"/>
</dbReference>
<dbReference type="Pfam" id="PF00535">
    <property type="entry name" value="Glycos_transf_2"/>
    <property type="match status" value="1"/>
</dbReference>